<organism evidence="9 10">
    <name type="scientific">Papio anubis</name>
    <name type="common">Olive baboon</name>
    <dbReference type="NCBI Taxonomy" id="9555"/>
    <lineage>
        <taxon>Eukaryota</taxon>
        <taxon>Metazoa</taxon>
        <taxon>Chordata</taxon>
        <taxon>Craniata</taxon>
        <taxon>Vertebrata</taxon>
        <taxon>Euteleostomi</taxon>
        <taxon>Mammalia</taxon>
        <taxon>Eutheria</taxon>
        <taxon>Euarchontoglires</taxon>
        <taxon>Primates</taxon>
        <taxon>Haplorrhini</taxon>
        <taxon>Catarrhini</taxon>
        <taxon>Cercopithecidae</taxon>
        <taxon>Cercopithecinae</taxon>
        <taxon>Papio</taxon>
    </lineage>
</organism>
<dbReference type="RefSeq" id="XP_009213196.2">
    <property type="nucleotide sequence ID" value="XM_009214932.3"/>
</dbReference>
<evidence type="ECO:0000256" key="3">
    <source>
        <dbReference type="ARBA" id="ARBA00022963"/>
    </source>
</evidence>
<keyword evidence="10" id="KW-1185">Reference proteome</keyword>
<reference evidence="9" key="3">
    <citation type="submission" date="2025-09" db="UniProtKB">
        <authorList>
            <consortium name="Ensembl"/>
        </authorList>
    </citation>
    <scope>IDENTIFICATION</scope>
</reference>
<dbReference type="CTD" id="142910"/>
<keyword evidence="4" id="KW-0443">Lipid metabolism</keyword>
<proteinExistence type="inferred from homology"/>
<feature type="domain" description="AB hydrolase-1" evidence="8">
    <location>
        <begin position="102"/>
        <end position="401"/>
    </location>
</feature>
<keyword evidence="3 6" id="KW-0442">Lipid degradation</keyword>
<evidence type="ECO:0000313" key="10">
    <source>
        <dbReference type="Proteomes" id="UP000028761"/>
    </source>
</evidence>
<dbReference type="AlphaFoldDB" id="A0A096P5B6"/>
<keyword evidence="6" id="KW-0378">Hydrolase</keyword>
<keyword evidence="5" id="KW-0325">Glycoprotein</keyword>
<dbReference type="InterPro" id="IPR029058">
    <property type="entry name" value="AB_hydrolase_fold"/>
</dbReference>
<dbReference type="FunFam" id="3.40.50.1820:FF:000012">
    <property type="entry name" value="Lipase"/>
    <property type="match status" value="1"/>
</dbReference>
<dbReference type="OMA" id="PHGLGME"/>
<evidence type="ECO:0000259" key="8">
    <source>
        <dbReference type="Pfam" id="PF00561"/>
    </source>
</evidence>
<evidence type="ECO:0000256" key="7">
    <source>
        <dbReference type="PIRSR" id="PIRSR000862-1"/>
    </source>
</evidence>
<dbReference type="GeneTree" id="ENSGT00940000163386"/>
<comment type="similarity">
    <text evidence="1 6">Belongs to the AB hydrolase superfamily. Lipase family.</text>
</comment>
<gene>
    <name evidence="9" type="primary">LIPJ</name>
</gene>
<dbReference type="KEGG" id="panu:101018710"/>
<evidence type="ECO:0000256" key="1">
    <source>
        <dbReference type="ARBA" id="ARBA00010701"/>
    </source>
</evidence>
<sequence length="420" mass="48946">MIDYFEDTYIGHLKSTKAERSQMWYLFTMIYFIRIFRITDGVFQNQRSANPEADMNISQIISYWGYPDEEYDIVTEDGYILGLYRIPYGRTDNNKNLAQRVVVYLQHGLLTSASSWISNLPNNSLGFILADAGYDVWMGNSRGNTWSRKHLYLETNSKEFWAFSFDEMAKYDLPASIDFIVKQTRQEEIFYVGHSQGTTIGFITFSTIPKIAERIKIFFALAPVFSTKYLKSPLVRMTYKWKSIVKAFFGNKDFLPKTSFKKFVGSKLCPLQIFDKICLNILFMMFGYDSKNLNMSRLDVYFSHNPAGTSVQNMLHWSQLLNSTHLKAYDWGSPDLNLVHYNQTTSPFYNVTNMNVATAIWNGESDLLADPEDVKILHSEITNHIYYKTISYYNHIDFLFGLDVYDQVYHEIIDIIQDNL</sequence>
<dbReference type="PIRSF" id="PIRSF000862">
    <property type="entry name" value="Steryl_ester_lip"/>
    <property type="match status" value="1"/>
</dbReference>
<evidence type="ECO:0000256" key="6">
    <source>
        <dbReference type="PIRNR" id="PIRNR000862"/>
    </source>
</evidence>
<dbReference type="Proteomes" id="UP000028761">
    <property type="component" value="Chromosome 11"/>
</dbReference>
<dbReference type="InterPro" id="IPR000073">
    <property type="entry name" value="AB_hydrolase_1"/>
</dbReference>
<feature type="active site" description="Nucleophile" evidence="7">
    <location>
        <position position="195"/>
    </location>
</feature>
<dbReference type="GeneID" id="101018710"/>
<reference evidence="9 10" key="1">
    <citation type="submission" date="2012-03" db="EMBL/GenBank/DDBJ databases">
        <title>Whole Genome Assembly of Papio anubis.</title>
        <authorList>
            <person name="Liu Y.L."/>
            <person name="Abraham K.A."/>
            <person name="Akbar H.A."/>
            <person name="Ali S.A."/>
            <person name="Anosike U.A."/>
            <person name="Aqrawi P.A."/>
            <person name="Arias F.A."/>
            <person name="Attaway T.A."/>
            <person name="Awwad R.A."/>
            <person name="Babu C.B."/>
            <person name="Bandaranaike D.B."/>
            <person name="Battles P.B."/>
            <person name="Bell A.B."/>
            <person name="Beltran B.B."/>
            <person name="Berhane-Mersha D.B."/>
            <person name="Bess C.B."/>
            <person name="Bickham C.B."/>
            <person name="Bolden T.B."/>
            <person name="Carter K.C."/>
            <person name="Chau D.C."/>
            <person name="Chavez A.C."/>
            <person name="Clerc-Blankenburg K.C."/>
            <person name="Coyle M.C."/>
            <person name="Dao M.D."/>
            <person name="Davila M.L.D."/>
            <person name="Davy-Carroll L.D."/>
            <person name="Denson S.D."/>
            <person name="Dinh H.D."/>
            <person name="Fernandez S.F."/>
            <person name="Fernando P.F."/>
            <person name="Forbes L.F."/>
            <person name="Francis C.F."/>
            <person name="Francisco L.F."/>
            <person name="Fu Q.F."/>
            <person name="Garcia-Iii R.G."/>
            <person name="Garrett T.G."/>
            <person name="Gross S.G."/>
            <person name="Gubbala S.G."/>
            <person name="Hirani K.H."/>
            <person name="Hogues M.H."/>
            <person name="Hollins B.H."/>
            <person name="Jackson L.J."/>
            <person name="Javaid M.J."/>
            <person name="Jhangiani S.J."/>
            <person name="Johnson A.J."/>
            <person name="Johnson B.J."/>
            <person name="Jones J.J."/>
            <person name="Joshi V.J."/>
            <person name="Kalu J.K."/>
            <person name="Khan N.K."/>
            <person name="Korchina V.K."/>
            <person name="Kovar C.K."/>
            <person name="Lago L.L."/>
            <person name="Lara F.L."/>
            <person name="Le T.-K.L."/>
            <person name="Lee S.L."/>
            <person name="Legall-Iii F.L."/>
            <person name="Lemon S.L."/>
            <person name="Liu J.L."/>
            <person name="Liu Y.-S.L."/>
            <person name="Liyanage D.L."/>
            <person name="Lopez J.L."/>
            <person name="Lorensuhewa L.L."/>
            <person name="Mata R.M."/>
            <person name="Mathew T.M."/>
            <person name="Mercado C.M."/>
            <person name="Mercado I.M."/>
            <person name="Morales K.M."/>
            <person name="Morgan M.M."/>
            <person name="Munidasa M.M."/>
            <person name="Ngo D.N."/>
            <person name="Nguyen L.N."/>
            <person name="Nguyen T.N."/>
            <person name="Nguyen N.N."/>
            <person name="Obregon M.O."/>
            <person name="Okwuonu G.O."/>
            <person name="Ongeri F.O."/>
            <person name="Onwere C.O."/>
            <person name="Osifeso I.O."/>
            <person name="Parra A.P."/>
            <person name="Patil S.P."/>
            <person name="Perez A.P."/>
            <person name="Perez Y.P."/>
            <person name="Pham C.P."/>
            <person name="Pu L.-L.P."/>
            <person name="Puazo M.P."/>
            <person name="Quiroz J.Q."/>
            <person name="Rouhana J.R."/>
            <person name="Ruiz M.R."/>
            <person name="Ruiz S.-J.R."/>
            <person name="Saada N.S."/>
            <person name="Santibanez J.S."/>
            <person name="Scheel M.S."/>
            <person name="Schneider B.S."/>
            <person name="Simmons D.S."/>
            <person name="Sisson I.S."/>
            <person name="Tang L.-Y.T."/>
            <person name="Thornton R.T."/>
            <person name="Tisius J.T."/>
            <person name="Toledanes G.T."/>
            <person name="Trejos Z.T."/>
            <person name="Usmani K.U."/>
            <person name="Varghese R.V."/>
            <person name="Vattathil S.V."/>
            <person name="Vee V.V."/>
            <person name="Walker D.W."/>
            <person name="Weissenberger G.W."/>
            <person name="White C.W."/>
            <person name="Williams A.W."/>
            <person name="Woodworth J.W."/>
            <person name="Wright R.W."/>
            <person name="Zhu Y.Z."/>
            <person name="Han Y.H."/>
            <person name="Newsham I.N."/>
            <person name="Nazareth L.N."/>
            <person name="Worley K.W."/>
            <person name="Muzny D.M."/>
            <person name="Rogers J.R."/>
            <person name="Gibbs R.G."/>
        </authorList>
    </citation>
    <scope>NUCLEOTIDE SEQUENCE [LARGE SCALE GENOMIC DNA]</scope>
</reference>
<reference evidence="9" key="2">
    <citation type="submission" date="2025-08" db="UniProtKB">
        <authorList>
            <consortium name="Ensembl"/>
        </authorList>
    </citation>
    <scope>IDENTIFICATION</scope>
</reference>
<evidence type="ECO:0000256" key="2">
    <source>
        <dbReference type="ARBA" id="ARBA00022729"/>
    </source>
</evidence>
<protein>
    <recommendedName>
        <fullName evidence="6">Lipase</fullName>
    </recommendedName>
</protein>
<dbReference type="InterPro" id="IPR025483">
    <property type="entry name" value="Lipase_euk"/>
</dbReference>
<dbReference type="SUPFAM" id="SSF53474">
    <property type="entry name" value="alpha/beta-Hydrolases"/>
    <property type="match status" value="1"/>
</dbReference>
<accession>A0A096P5B6</accession>
<name>A0A096P5B6_PAPAN</name>
<evidence type="ECO:0000256" key="4">
    <source>
        <dbReference type="ARBA" id="ARBA00023098"/>
    </source>
</evidence>
<dbReference type="eggNOG" id="KOG2624">
    <property type="taxonomic scope" value="Eukaryota"/>
</dbReference>
<evidence type="ECO:0000313" key="9">
    <source>
        <dbReference type="Ensembl" id="ENSPANP00000020541.3"/>
    </source>
</evidence>
<dbReference type="Bgee" id="ENSPANG00000021890">
    <property type="expression patterns" value="Expressed in testis and 1 other cell type or tissue"/>
</dbReference>
<dbReference type="Ensembl" id="ENSPANT00000004111.3">
    <property type="protein sequence ID" value="ENSPANP00000020541.3"/>
    <property type="gene ID" value="ENSPANG00000021890.3"/>
</dbReference>
<dbReference type="HOGENOM" id="CLU_010974_0_0_1"/>
<dbReference type="PANTHER" id="PTHR11005">
    <property type="entry name" value="LYSOSOMAL ACID LIPASE-RELATED"/>
    <property type="match status" value="1"/>
</dbReference>
<dbReference type="Gene3D" id="3.40.50.1820">
    <property type="entry name" value="alpha/beta hydrolase"/>
    <property type="match status" value="1"/>
</dbReference>
<dbReference type="GO" id="GO:0016298">
    <property type="term" value="F:lipase activity"/>
    <property type="evidence" value="ECO:0007669"/>
    <property type="project" value="UniProtKB-ARBA"/>
</dbReference>
<dbReference type="GO" id="GO:0016042">
    <property type="term" value="P:lipid catabolic process"/>
    <property type="evidence" value="ECO:0007669"/>
    <property type="project" value="UniProtKB-KW"/>
</dbReference>
<feature type="active site" description="Charge relay system" evidence="7">
    <location>
        <position position="395"/>
    </location>
</feature>
<evidence type="ECO:0000256" key="5">
    <source>
        <dbReference type="ARBA" id="ARBA00023180"/>
    </source>
</evidence>
<dbReference type="Pfam" id="PF00561">
    <property type="entry name" value="Abhydrolase_1"/>
    <property type="match status" value="1"/>
</dbReference>
<dbReference type="GO" id="GO:0052689">
    <property type="term" value="F:carboxylic ester hydrolase activity"/>
    <property type="evidence" value="ECO:0007669"/>
    <property type="project" value="UniProtKB-ARBA"/>
</dbReference>
<feature type="active site" description="Charge relay system" evidence="7">
    <location>
        <position position="366"/>
    </location>
</feature>
<dbReference type="STRING" id="9555.ENSPANP00000020541"/>
<keyword evidence="2" id="KW-0732">Signal</keyword>